<reference evidence="4 5" key="1">
    <citation type="journal article" date="2018" name="Nat. Ecol. Evol.">
        <title>Shark genomes provide insights into elasmobranch evolution and the origin of vertebrates.</title>
        <authorList>
            <person name="Hara Y"/>
            <person name="Yamaguchi K"/>
            <person name="Onimaru K"/>
            <person name="Kadota M"/>
            <person name="Koyanagi M"/>
            <person name="Keeley SD"/>
            <person name="Tatsumi K"/>
            <person name="Tanaka K"/>
            <person name="Motone F"/>
            <person name="Kageyama Y"/>
            <person name="Nozu R"/>
            <person name="Adachi N"/>
            <person name="Nishimura O"/>
            <person name="Nakagawa R"/>
            <person name="Tanegashima C"/>
            <person name="Kiyatake I"/>
            <person name="Matsumoto R"/>
            <person name="Murakumo K"/>
            <person name="Nishida K"/>
            <person name="Terakita A"/>
            <person name="Kuratani S"/>
            <person name="Sato K"/>
            <person name="Hyodo S Kuraku.S."/>
        </authorList>
    </citation>
    <scope>NUCLEOTIDE SEQUENCE [LARGE SCALE GENOMIC DNA]</scope>
</reference>
<dbReference type="STRING" id="137246.A0A401SFB4"/>
<comment type="caution">
    <text evidence="4">The sequence shown here is derived from an EMBL/GenBank/DDBJ whole genome shotgun (WGS) entry which is preliminary data.</text>
</comment>
<protein>
    <recommendedName>
        <fullName evidence="6">Transmembrane protein 82</fullName>
    </recommendedName>
</protein>
<gene>
    <name evidence="4" type="ORF">chiPu_0007515</name>
</gene>
<evidence type="ECO:0000256" key="2">
    <source>
        <dbReference type="SAM" id="Phobius"/>
    </source>
</evidence>
<proteinExistence type="predicted"/>
<dbReference type="OMA" id="HVCQLYE"/>
<dbReference type="PANTHER" id="PTHR35257">
    <property type="entry name" value="TRANSMEMBRANE PROTEIN 82"/>
    <property type="match status" value="1"/>
</dbReference>
<feature type="region of interest" description="Disordered" evidence="1">
    <location>
        <begin position="309"/>
        <end position="342"/>
    </location>
</feature>
<dbReference type="EMBL" id="BEZZ01000232">
    <property type="protein sequence ID" value="GCC29078.1"/>
    <property type="molecule type" value="Genomic_DNA"/>
</dbReference>
<dbReference type="InterPro" id="IPR031648">
    <property type="entry name" value="TMEM82"/>
</dbReference>
<keyword evidence="2" id="KW-1133">Transmembrane helix</keyword>
<dbReference type="AlphaFoldDB" id="A0A401SFB4"/>
<keyword evidence="3" id="KW-0732">Signal</keyword>
<dbReference type="Proteomes" id="UP000287033">
    <property type="component" value="Unassembled WGS sequence"/>
</dbReference>
<feature type="transmembrane region" description="Helical" evidence="2">
    <location>
        <begin position="143"/>
        <end position="163"/>
    </location>
</feature>
<evidence type="ECO:0000313" key="5">
    <source>
        <dbReference type="Proteomes" id="UP000287033"/>
    </source>
</evidence>
<evidence type="ECO:0000313" key="4">
    <source>
        <dbReference type="EMBL" id="GCC29078.1"/>
    </source>
</evidence>
<feature type="compositionally biased region" description="Low complexity" evidence="1">
    <location>
        <begin position="323"/>
        <end position="342"/>
    </location>
</feature>
<accession>A0A401SFB4</accession>
<feature type="transmembrane region" description="Helical" evidence="2">
    <location>
        <begin position="73"/>
        <end position="96"/>
    </location>
</feature>
<keyword evidence="5" id="KW-1185">Reference proteome</keyword>
<name>A0A401SFB4_CHIPU</name>
<dbReference type="PANTHER" id="PTHR35257:SF1">
    <property type="entry name" value="TRANSMEMBRANE PROTEIN 82"/>
    <property type="match status" value="1"/>
</dbReference>
<sequence length="342" mass="38371">MWRFLRWCIPNFGWISLTSKSIDSLLQGVTAACAVSILNRLLRIHLHIQGLNEPTRAGVRAAKLNSRQQILDSLYFCILTVLFSVVGYRVSSLIVLEFSLRIISTLLSNKDGTSRTQAFLLCQFSVGCGMTTSLSFLNDGAPHSTLSLVLSASLASLLTWYVWKLAKHINTMYELHSKERYCGVCILLLTTWHQIPRLLCNALKVVFIVADTAAIFLINSDFITTSEAIRFWTPLTICYTLLIIYMQEEQKQNPTEQTVYQTVGVRMGGLLILTLTIGKWMDVLHVILSLIGELLCLLQAGQMREACRQQDSSGASHRTTAFSTTIRSTQQRAQQRSRAADT</sequence>
<dbReference type="Pfam" id="PF15816">
    <property type="entry name" value="TMEM82"/>
    <property type="match status" value="1"/>
</dbReference>
<evidence type="ECO:0000256" key="3">
    <source>
        <dbReference type="SAM" id="SignalP"/>
    </source>
</evidence>
<organism evidence="4 5">
    <name type="scientific">Chiloscyllium punctatum</name>
    <name type="common">Brownbanded bambooshark</name>
    <name type="synonym">Hemiscyllium punctatum</name>
    <dbReference type="NCBI Taxonomy" id="137246"/>
    <lineage>
        <taxon>Eukaryota</taxon>
        <taxon>Metazoa</taxon>
        <taxon>Chordata</taxon>
        <taxon>Craniata</taxon>
        <taxon>Vertebrata</taxon>
        <taxon>Chondrichthyes</taxon>
        <taxon>Elasmobranchii</taxon>
        <taxon>Galeomorphii</taxon>
        <taxon>Galeoidea</taxon>
        <taxon>Orectolobiformes</taxon>
        <taxon>Hemiscylliidae</taxon>
        <taxon>Chiloscyllium</taxon>
    </lineage>
</organism>
<dbReference type="OrthoDB" id="9943056at2759"/>
<keyword evidence="2" id="KW-0472">Membrane</keyword>
<feature type="compositionally biased region" description="Polar residues" evidence="1">
    <location>
        <begin position="309"/>
        <end position="322"/>
    </location>
</feature>
<feature type="signal peptide" evidence="3">
    <location>
        <begin position="1"/>
        <end position="19"/>
    </location>
</feature>
<evidence type="ECO:0008006" key="6">
    <source>
        <dbReference type="Google" id="ProtNLM"/>
    </source>
</evidence>
<keyword evidence="2" id="KW-0812">Transmembrane</keyword>
<feature type="chain" id="PRO_5019475952" description="Transmembrane protein 82" evidence="3">
    <location>
        <begin position="20"/>
        <end position="342"/>
    </location>
</feature>
<feature type="transmembrane region" description="Helical" evidence="2">
    <location>
        <begin position="198"/>
        <end position="217"/>
    </location>
</feature>
<evidence type="ECO:0000256" key="1">
    <source>
        <dbReference type="SAM" id="MobiDB-lite"/>
    </source>
</evidence>
<feature type="transmembrane region" description="Helical" evidence="2">
    <location>
        <begin position="229"/>
        <end position="246"/>
    </location>
</feature>